<evidence type="ECO:0000313" key="3">
    <source>
        <dbReference type="RefSeq" id="XP_030745282.1"/>
    </source>
</evidence>
<accession>A0A6J2X2C3</accession>
<reference evidence="3" key="1">
    <citation type="submission" date="2025-08" db="UniProtKB">
        <authorList>
            <consortium name="RefSeq"/>
        </authorList>
    </citation>
    <scope>IDENTIFICATION</scope>
    <source>
        <tissue evidence="3">Gonads</tissue>
    </source>
</reference>
<evidence type="ECO:0000313" key="2">
    <source>
        <dbReference type="Proteomes" id="UP000504635"/>
    </source>
</evidence>
<name>A0A6J2X2C3_SITOR</name>
<proteinExistence type="predicted"/>
<dbReference type="GeneID" id="115874316"/>
<gene>
    <name evidence="3" type="primary">LOC115874316</name>
</gene>
<feature type="region of interest" description="Disordered" evidence="1">
    <location>
        <begin position="1"/>
        <end position="79"/>
    </location>
</feature>
<dbReference type="KEGG" id="soy:115874316"/>
<dbReference type="AlphaFoldDB" id="A0A6J2X2C3"/>
<sequence>MDLWKQTTPTSPPTDLSCLLPATPPPPPPADLSWDEPGEGLWKQTTPTSPPTDLSCILPATPPPPPPADLSWDEPGEGYNPTEKCLLKPIILPIPPGLSKKQKKAFRERERQRHALFTAPQCYVFK</sequence>
<organism evidence="2 3">
    <name type="scientific">Sitophilus oryzae</name>
    <name type="common">Rice weevil</name>
    <name type="synonym">Curculio oryzae</name>
    <dbReference type="NCBI Taxonomy" id="7048"/>
    <lineage>
        <taxon>Eukaryota</taxon>
        <taxon>Metazoa</taxon>
        <taxon>Ecdysozoa</taxon>
        <taxon>Arthropoda</taxon>
        <taxon>Hexapoda</taxon>
        <taxon>Insecta</taxon>
        <taxon>Pterygota</taxon>
        <taxon>Neoptera</taxon>
        <taxon>Endopterygota</taxon>
        <taxon>Coleoptera</taxon>
        <taxon>Polyphaga</taxon>
        <taxon>Cucujiformia</taxon>
        <taxon>Curculionidae</taxon>
        <taxon>Dryophthorinae</taxon>
        <taxon>Sitophilus</taxon>
    </lineage>
</organism>
<keyword evidence="2" id="KW-1185">Reference proteome</keyword>
<dbReference type="Proteomes" id="UP000504635">
    <property type="component" value="Unplaced"/>
</dbReference>
<evidence type="ECO:0000256" key="1">
    <source>
        <dbReference type="SAM" id="MobiDB-lite"/>
    </source>
</evidence>
<dbReference type="RefSeq" id="XP_030745282.1">
    <property type="nucleotide sequence ID" value="XM_030889422.1"/>
</dbReference>
<dbReference type="InParanoid" id="A0A6J2X2C3"/>
<protein>
    <submittedName>
        <fullName evidence="3">Probable pathogenesis-related protein ARB_02861</fullName>
    </submittedName>
</protein>